<evidence type="ECO:0000259" key="9">
    <source>
        <dbReference type="PROSITE" id="PS50886"/>
    </source>
</evidence>
<dbReference type="Gene3D" id="1.50.10.10">
    <property type="match status" value="1"/>
</dbReference>
<feature type="domain" description="TRNA-binding" evidence="9">
    <location>
        <begin position="281"/>
        <end position="401"/>
    </location>
</feature>
<evidence type="ECO:0000313" key="10">
    <source>
        <dbReference type="EMBL" id="CBJ29799.1"/>
    </source>
</evidence>
<organism evidence="10 11">
    <name type="scientific">Ectocarpus siliculosus</name>
    <name type="common">Brown alga</name>
    <name type="synonym">Conferva siliculosa</name>
    <dbReference type="NCBI Taxonomy" id="2880"/>
    <lineage>
        <taxon>Eukaryota</taxon>
        <taxon>Sar</taxon>
        <taxon>Stramenopiles</taxon>
        <taxon>Ochrophyta</taxon>
        <taxon>PX clade</taxon>
        <taxon>Phaeophyceae</taxon>
        <taxon>Ectocarpales</taxon>
        <taxon>Ectocarpaceae</taxon>
        <taxon>Ectocarpus</taxon>
    </lineage>
</organism>
<dbReference type="Pfam" id="PF01588">
    <property type="entry name" value="tRNA_bind"/>
    <property type="match status" value="1"/>
</dbReference>
<feature type="compositionally biased region" description="Gly residues" evidence="8">
    <location>
        <begin position="68"/>
        <end position="80"/>
    </location>
</feature>
<evidence type="ECO:0000256" key="8">
    <source>
        <dbReference type="SAM" id="MobiDB-lite"/>
    </source>
</evidence>
<dbReference type="PANTHER" id="PTHR23403:SF1">
    <property type="entry name" value="TREHALASE"/>
    <property type="match status" value="1"/>
</dbReference>
<accession>D7FLX4</accession>
<keyword evidence="4 7" id="KW-0694">RNA-binding</keyword>
<name>D7FLX4_ECTSI</name>
<dbReference type="EMBL" id="FN649746">
    <property type="protein sequence ID" value="CBJ29799.1"/>
    <property type="molecule type" value="Genomic_DNA"/>
</dbReference>
<dbReference type="EMBL" id="FN648158">
    <property type="protein sequence ID" value="CBJ29799.1"/>
    <property type="molecule type" value="Genomic_DNA"/>
</dbReference>
<dbReference type="GO" id="GO:0004555">
    <property type="term" value="F:alpha,alpha-trehalase activity"/>
    <property type="evidence" value="ECO:0007669"/>
    <property type="project" value="UniProtKB-EC"/>
</dbReference>
<evidence type="ECO:0000256" key="2">
    <source>
        <dbReference type="ARBA" id="ARBA00012757"/>
    </source>
</evidence>
<keyword evidence="11" id="KW-1185">Reference proteome</keyword>
<evidence type="ECO:0000256" key="6">
    <source>
        <dbReference type="ARBA" id="ARBA00031637"/>
    </source>
</evidence>
<feature type="region of interest" description="Disordered" evidence="8">
    <location>
        <begin position="20"/>
        <end position="80"/>
    </location>
</feature>
<dbReference type="STRING" id="2880.D7FLX4"/>
<dbReference type="InterPro" id="IPR001661">
    <property type="entry name" value="Glyco_hydro_37"/>
</dbReference>
<evidence type="ECO:0000256" key="1">
    <source>
        <dbReference type="ARBA" id="ARBA00005615"/>
    </source>
</evidence>
<keyword evidence="3 7" id="KW-0820">tRNA-binding</keyword>
<proteinExistence type="inferred from homology"/>
<protein>
    <recommendedName>
        <fullName evidence="2">alpha,alpha-trehalase</fullName>
        <ecNumber evidence="2">3.2.1.28</ecNumber>
    </recommendedName>
    <alternativeName>
        <fullName evidence="5">Alpha,alpha-trehalase</fullName>
    </alternativeName>
    <alternativeName>
        <fullName evidence="6">Alpha,alpha-trehalose glucohydrolase</fullName>
    </alternativeName>
</protein>
<dbReference type="PROSITE" id="PS50886">
    <property type="entry name" value="TRBD"/>
    <property type="match status" value="1"/>
</dbReference>
<dbReference type="AlphaFoldDB" id="D7FLX4"/>
<dbReference type="EC" id="3.2.1.28" evidence="2"/>
<comment type="similarity">
    <text evidence="1">Belongs to the glycosyl hydrolase 37 family.</text>
</comment>
<dbReference type="SUPFAM" id="SSF48208">
    <property type="entry name" value="Six-hairpin glycosidases"/>
    <property type="match status" value="1"/>
</dbReference>
<dbReference type="Proteomes" id="UP000002630">
    <property type="component" value="Linkage Group LG21"/>
</dbReference>
<evidence type="ECO:0000256" key="4">
    <source>
        <dbReference type="ARBA" id="ARBA00022884"/>
    </source>
</evidence>
<dbReference type="InterPro" id="IPR012341">
    <property type="entry name" value="6hp_glycosidase-like_sf"/>
</dbReference>
<dbReference type="PANTHER" id="PTHR23403">
    <property type="entry name" value="TREHALASE"/>
    <property type="match status" value="1"/>
</dbReference>
<evidence type="ECO:0000256" key="3">
    <source>
        <dbReference type="ARBA" id="ARBA00022555"/>
    </source>
</evidence>
<dbReference type="InterPro" id="IPR002547">
    <property type="entry name" value="tRNA-bd_dom"/>
</dbReference>
<sequence length="404" mass="44111">MMHNRLLLCYYTTLSADPKPEANFDDGCAPNPSLLETTPTHPPDNGTAIEVEGPAPAATAWRSKESSGGKGGGGGGGGRGSSAWGVYCDGPLLEAVQSARLFPDSKTFVDMPMKKDPTQVLAAFNALGVVDRKDPGKLAQFVSTYFEEAGSDIVSVTPEDFSPNPSFLDGIEDGPRREWARAIHGLWPLLVRANAADVAVNPQRHSLLPRQHPVVVPGGRFRESYYWDTFWTIRFVPNGGRLYYTERSQPPLLSDMVCEVYSARPDRAFLARALPSLEAEHAFWMNFERGRAVCVPALPPPRKTFDAMLHGVTLEGAAVLLNRYWTIVSGLVAYVPEDEMRGRMVVGLCNLPSRAMRGVTSSGMLLCASNDDHSSAQSRRGRSSVFTAVRLTHGVYGTRSPDRK</sequence>
<dbReference type="Pfam" id="PF01204">
    <property type="entry name" value="Trehalase"/>
    <property type="match status" value="2"/>
</dbReference>
<reference evidence="10 11" key="1">
    <citation type="journal article" date="2010" name="Nature">
        <title>The Ectocarpus genome and the independent evolution of multicellularity in brown algae.</title>
        <authorList>
            <person name="Cock J.M."/>
            <person name="Sterck L."/>
            <person name="Rouze P."/>
            <person name="Scornet D."/>
            <person name="Allen A.E."/>
            <person name="Amoutzias G."/>
            <person name="Anthouard V."/>
            <person name="Artiguenave F."/>
            <person name="Aury J.M."/>
            <person name="Badger J.H."/>
            <person name="Beszteri B."/>
            <person name="Billiau K."/>
            <person name="Bonnet E."/>
            <person name="Bothwell J.H."/>
            <person name="Bowler C."/>
            <person name="Boyen C."/>
            <person name="Brownlee C."/>
            <person name="Carrano C.J."/>
            <person name="Charrier B."/>
            <person name="Cho G.Y."/>
            <person name="Coelho S.M."/>
            <person name="Collen J."/>
            <person name="Corre E."/>
            <person name="Da Silva C."/>
            <person name="Delage L."/>
            <person name="Delaroque N."/>
            <person name="Dittami S.M."/>
            <person name="Doulbeau S."/>
            <person name="Elias M."/>
            <person name="Farnham G."/>
            <person name="Gachon C.M."/>
            <person name="Gschloessl B."/>
            <person name="Heesch S."/>
            <person name="Jabbari K."/>
            <person name="Jubin C."/>
            <person name="Kawai H."/>
            <person name="Kimura K."/>
            <person name="Kloareg B."/>
            <person name="Kupper F.C."/>
            <person name="Lang D."/>
            <person name="Le Bail A."/>
            <person name="Leblanc C."/>
            <person name="Lerouge P."/>
            <person name="Lohr M."/>
            <person name="Lopez P.J."/>
            <person name="Martens C."/>
            <person name="Maumus F."/>
            <person name="Michel G."/>
            <person name="Miranda-Saavedra D."/>
            <person name="Morales J."/>
            <person name="Moreau H."/>
            <person name="Motomura T."/>
            <person name="Nagasato C."/>
            <person name="Napoli C.A."/>
            <person name="Nelson D.R."/>
            <person name="Nyvall-Collen P."/>
            <person name="Peters A.F."/>
            <person name="Pommier C."/>
            <person name="Potin P."/>
            <person name="Poulain J."/>
            <person name="Quesneville H."/>
            <person name="Read B."/>
            <person name="Rensing S.A."/>
            <person name="Ritter A."/>
            <person name="Rousvoal S."/>
            <person name="Samanta M."/>
            <person name="Samson G."/>
            <person name="Schroeder D.C."/>
            <person name="Segurens B."/>
            <person name="Strittmatter M."/>
            <person name="Tonon T."/>
            <person name="Tregear J.W."/>
            <person name="Valentin K."/>
            <person name="von Dassow P."/>
            <person name="Yamagishi T."/>
            <person name="Van de Peer Y."/>
            <person name="Wincker P."/>
        </authorList>
    </citation>
    <scope>NUCLEOTIDE SEQUENCE [LARGE SCALE GENOMIC DNA]</scope>
    <source>
        <strain evidence="11">Ec32 / CCAP1310/4</strain>
    </source>
</reference>
<evidence type="ECO:0000256" key="7">
    <source>
        <dbReference type="PROSITE-ProRule" id="PRU00209"/>
    </source>
</evidence>
<dbReference type="SUPFAM" id="SSF50249">
    <property type="entry name" value="Nucleic acid-binding proteins"/>
    <property type="match status" value="1"/>
</dbReference>
<keyword evidence="10" id="KW-0378">Hydrolase</keyword>
<evidence type="ECO:0000256" key="5">
    <source>
        <dbReference type="ARBA" id="ARBA00030473"/>
    </source>
</evidence>
<evidence type="ECO:0000313" key="11">
    <source>
        <dbReference type="Proteomes" id="UP000002630"/>
    </source>
</evidence>
<dbReference type="InParanoid" id="D7FLX4"/>
<dbReference type="InterPro" id="IPR008928">
    <property type="entry name" value="6-hairpin_glycosidase_sf"/>
</dbReference>
<dbReference type="GO" id="GO:0005993">
    <property type="term" value="P:trehalose catabolic process"/>
    <property type="evidence" value="ECO:0007669"/>
    <property type="project" value="TreeGrafter"/>
</dbReference>
<dbReference type="GO" id="GO:0000049">
    <property type="term" value="F:tRNA binding"/>
    <property type="evidence" value="ECO:0007669"/>
    <property type="project" value="UniProtKB-UniRule"/>
</dbReference>
<dbReference type="OrthoDB" id="3542292at2759"/>
<dbReference type="InterPro" id="IPR012340">
    <property type="entry name" value="NA-bd_OB-fold"/>
</dbReference>
<keyword evidence="10" id="KW-0326">Glycosidase</keyword>
<gene>
    <name evidence="10" type="primary">TRE</name>
    <name evidence="10" type="ORF">Esi_0162_0001</name>
</gene>